<sequence>MALVVAGCSNTVGEPSSPDTSASSASQSGAAPRVPAALDVSSIQSNACAAISDSKRSSLGYGAGKPRAGAYGPSCTFQIADEPLNQMDLTVFTANKNGLSDIYDTKGNNDYFEPTTIEGYPAVYAASLDHRSKGKCGLFVAVTDQLTVNLLSQFDRGAGAQAPCPVVAKAAASVIQTLKGD</sequence>
<evidence type="ECO:0000313" key="2">
    <source>
        <dbReference type="EMBL" id="GAA3993795.1"/>
    </source>
</evidence>
<feature type="compositionally biased region" description="Low complexity" evidence="1">
    <location>
        <begin position="15"/>
        <end position="31"/>
    </location>
</feature>
<feature type="region of interest" description="Disordered" evidence="1">
    <location>
        <begin position="8"/>
        <end position="31"/>
    </location>
</feature>
<proteinExistence type="predicted"/>
<dbReference type="InterPro" id="IPR024520">
    <property type="entry name" value="DUF3558"/>
</dbReference>
<dbReference type="Proteomes" id="UP001501747">
    <property type="component" value="Unassembled WGS sequence"/>
</dbReference>
<comment type="caution">
    <text evidence="2">The sequence shown here is derived from an EMBL/GenBank/DDBJ whole genome shotgun (WGS) entry which is preliminary data.</text>
</comment>
<gene>
    <name evidence="2" type="ORF">GCM10022247_11610</name>
</gene>
<name>A0ABP7R7P7_9PSEU</name>
<evidence type="ECO:0000313" key="3">
    <source>
        <dbReference type="Proteomes" id="UP001501747"/>
    </source>
</evidence>
<dbReference type="Pfam" id="PF12079">
    <property type="entry name" value="DUF3558"/>
    <property type="match status" value="1"/>
</dbReference>
<keyword evidence="3" id="KW-1185">Reference proteome</keyword>
<dbReference type="EMBL" id="BAABAL010000005">
    <property type="protein sequence ID" value="GAA3993795.1"/>
    <property type="molecule type" value="Genomic_DNA"/>
</dbReference>
<accession>A0ABP7R7P7</accession>
<organism evidence="2 3">
    <name type="scientific">Allokutzneria multivorans</name>
    <dbReference type="NCBI Taxonomy" id="1142134"/>
    <lineage>
        <taxon>Bacteria</taxon>
        <taxon>Bacillati</taxon>
        <taxon>Actinomycetota</taxon>
        <taxon>Actinomycetes</taxon>
        <taxon>Pseudonocardiales</taxon>
        <taxon>Pseudonocardiaceae</taxon>
        <taxon>Allokutzneria</taxon>
    </lineage>
</organism>
<reference evidence="3" key="1">
    <citation type="journal article" date="2019" name="Int. J. Syst. Evol. Microbiol.">
        <title>The Global Catalogue of Microorganisms (GCM) 10K type strain sequencing project: providing services to taxonomists for standard genome sequencing and annotation.</title>
        <authorList>
            <consortium name="The Broad Institute Genomics Platform"/>
            <consortium name="The Broad Institute Genome Sequencing Center for Infectious Disease"/>
            <person name="Wu L."/>
            <person name="Ma J."/>
        </authorList>
    </citation>
    <scope>NUCLEOTIDE SEQUENCE [LARGE SCALE GENOMIC DNA]</scope>
    <source>
        <strain evidence="3">JCM 17342</strain>
    </source>
</reference>
<evidence type="ECO:0000256" key="1">
    <source>
        <dbReference type="SAM" id="MobiDB-lite"/>
    </source>
</evidence>
<protein>
    <submittedName>
        <fullName evidence="2">DUF3558 domain-containing protein</fullName>
    </submittedName>
</protein>